<keyword evidence="8 11" id="KW-0648">Protein biosynthesis</keyword>
<gene>
    <name evidence="11 14" type="primary">hisS</name>
    <name evidence="14" type="ORF">H0A61_02392</name>
</gene>
<dbReference type="InterPro" id="IPR004516">
    <property type="entry name" value="HisRS/HisZ"/>
</dbReference>
<feature type="binding site" evidence="12">
    <location>
        <position position="257"/>
    </location>
    <ligand>
        <name>L-histidine</name>
        <dbReference type="ChEBI" id="CHEBI:57595"/>
    </ligand>
</feature>
<keyword evidence="9 11" id="KW-0030">Aminoacyl-tRNA synthetase</keyword>
<evidence type="ECO:0000256" key="4">
    <source>
        <dbReference type="ARBA" id="ARBA00022490"/>
    </source>
</evidence>
<comment type="similarity">
    <text evidence="2 11">Belongs to the class-II aminoacyl-tRNA synthetase family.</text>
</comment>
<keyword evidence="7 11" id="KW-0067">ATP-binding</keyword>
<dbReference type="GO" id="GO:0005737">
    <property type="term" value="C:cytoplasm"/>
    <property type="evidence" value="ECO:0007669"/>
    <property type="project" value="UniProtKB-SubCell"/>
</dbReference>
<keyword evidence="6 11" id="KW-0547">Nucleotide-binding</keyword>
<dbReference type="NCBIfam" id="TIGR00442">
    <property type="entry name" value="hisS"/>
    <property type="match status" value="1"/>
</dbReference>
<evidence type="ECO:0000256" key="1">
    <source>
        <dbReference type="ARBA" id="ARBA00004496"/>
    </source>
</evidence>
<dbReference type="Gene3D" id="3.40.50.800">
    <property type="entry name" value="Anticodon-binding domain"/>
    <property type="match status" value="1"/>
</dbReference>
<dbReference type="EC" id="6.1.1.21" evidence="11"/>
<evidence type="ECO:0000256" key="8">
    <source>
        <dbReference type="ARBA" id="ARBA00022917"/>
    </source>
</evidence>
<evidence type="ECO:0000256" key="6">
    <source>
        <dbReference type="ARBA" id="ARBA00022741"/>
    </source>
</evidence>
<dbReference type="KEGG" id="kme:H0A61_02392"/>
<dbReference type="CDD" id="cd00859">
    <property type="entry name" value="HisRS_anticodon"/>
    <property type="match status" value="1"/>
</dbReference>
<comment type="catalytic activity">
    <reaction evidence="10 11">
        <text>tRNA(His) + L-histidine + ATP = L-histidyl-tRNA(His) + AMP + diphosphate + H(+)</text>
        <dbReference type="Rhea" id="RHEA:17313"/>
        <dbReference type="Rhea" id="RHEA-COMP:9665"/>
        <dbReference type="Rhea" id="RHEA-COMP:9689"/>
        <dbReference type="ChEBI" id="CHEBI:15378"/>
        <dbReference type="ChEBI" id="CHEBI:30616"/>
        <dbReference type="ChEBI" id="CHEBI:33019"/>
        <dbReference type="ChEBI" id="CHEBI:57595"/>
        <dbReference type="ChEBI" id="CHEBI:78442"/>
        <dbReference type="ChEBI" id="CHEBI:78527"/>
        <dbReference type="ChEBI" id="CHEBI:456215"/>
        <dbReference type="EC" id="6.1.1.21"/>
    </reaction>
</comment>
<dbReference type="SUPFAM" id="SSF55681">
    <property type="entry name" value="Class II aaRS and biotin synthetases"/>
    <property type="match status" value="1"/>
</dbReference>
<dbReference type="RefSeq" id="WP_206707328.1">
    <property type="nucleotide sequence ID" value="NZ_CP059066.1"/>
</dbReference>
<dbReference type="InterPro" id="IPR045864">
    <property type="entry name" value="aa-tRNA-synth_II/BPL/LPL"/>
</dbReference>
<dbReference type="GO" id="GO:0006427">
    <property type="term" value="P:histidyl-tRNA aminoacylation"/>
    <property type="evidence" value="ECO:0007669"/>
    <property type="project" value="UniProtKB-UniRule"/>
</dbReference>
<dbReference type="InterPro" id="IPR015807">
    <property type="entry name" value="His-tRNA-ligase"/>
</dbReference>
<dbReference type="HAMAP" id="MF_00127">
    <property type="entry name" value="His_tRNA_synth"/>
    <property type="match status" value="1"/>
</dbReference>
<protein>
    <recommendedName>
        <fullName evidence="11">Histidine--tRNA ligase</fullName>
        <ecNumber evidence="11">6.1.1.21</ecNumber>
    </recommendedName>
    <alternativeName>
        <fullName evidence="11">Histidyl-tRNA synthetase</fullName>
        <shortName evidence="11">HisRS</shortName>
    </alternativeName>
</protein>
<dbReference type="InterPro" id="IPR004154">
    <property type="entry name" value="Anticodon-bd"/>
</dbReference>
<evidence type="ECO:0000256" key="2">
    <source>
        <dbReference type="ARBA" id="ARBA00008226"/>
    </source>
</evidence>
<accession>A0A8A0RR17</accession>
<dbReference type="FunFam" id="3.30.930.10:FF:000005">
    <property type="entry name" value="Histidine--tRNA ligase"/>
    <property type="match status" value="1"/>
</dbReference>
<dbReference type="CDD" id="cd00773">
    <property type="entry name" value="HisRS-like_core"/>
    <property type="match status" value="1"/>
</dbReference>
<proteinExistence type="inferred from homology"/>
<keyword evidence="15" id="KW-1185">Reference proteome</keyword>
<dbReference type="Gene3D" id="3.30.930.10">
    <property type="entry name" value="Bira Bifunctional Protein, Domain 2"/>
    <property type="match status" value="1"/>
</dbReference>
<keyword evidence="5 11" id="KW-0436">Ligase</keyword>
<evidence type="ECO:0000256" key="7">
    <source>
        <dbReference type="ARBA" id="ARBA00022840"/>
    </source>
</evidence>
<evidence type="ECO:0000256" key="3">
    <source>
        <dbReference type="ARBA" id="ARBA00011738"/>
    </source>
</evidence>
<dbReference type="InterPro" id="IPR033656">
    <property type="entry name" value="HisRS_anticodon"/>
</dbReference>
<comment type="subunit">
    <text evidence="3 11">Homodimer.</text>
</comment>
<sequence length="424" mass="48137">MLTKGPRGTKDVLPEEVRIWVHLENEFRKVCANFGYEEIRTPTFEHTELFQRGVGETTDIVEKEMYTFIDKGGRSITLKPEGTAPVVRAYLEHNLYSKPQPVKLFYITPGFRYERPQAGRLREFHQFGIEVFGADSPAVDAEVISLAMFFLEELGLKNLELTLNSIGCPTCRQQYRDKIQLFFKNKIEELCETCKSRLDRNPMRILDCKNKNCKSALQGAPKMLDNLCEECKEHFELVQERLKDIGYSFEINPNIVRGLDYYTKTVFEIISNELGAQNTICGGGRYDGLIEECGGPSTPGIGFGMGIERLILTLESQGIDIQLPNPFDVFIATIGADAEREAFKILYRLRKSGISADMDYLGRSIKSQMKYADKYNAKYTLILGDDELKQGLITVKNMTTGSQGKKGLDELIEYIKGNLEKQKS</sequence>
<dbReference type="SUPFAM" id="SSF52954">
    <property type="entry name" value="Class II aaRS ABD-related"/>
    <property type="match status" value="1"/>
</dbReference>
<feature type="binding site" evidence="12">
    <location>
        <position position="130"/>
    </location>
    <ligand>
        <name>L-histidine</name>
        <dbReference type="ChEBI" id="CHEBI:57595"/>
    </ligand>
</feature>
<evidence type="ECO:0000256" key="9">
    <source>
        <dbReference type="ARBA" id="ARBA00023146"/>
    </source>
</evidence>
<dbReference type="InterPro" id="IPR006195">
    <property type="entry name" value="aa-tRNA-synth_II"/>
</dbReference>
<evidence type="ECO:0000259" key="13">
    <source>
        <dbReference type="PROSITE" id="PS50862"/>
    </source>
</evidence>
<dbReference type="GO" id="GO:0016740">
    <property type="term" value="F:transferase activity"/>
    <property type="evidence" value="ECO:0007669"/>
    <property type="project" value="UniProtKB-ARBA"/>
</dbReference>
<evidence type="ECO:0000256" key="12">
    <source>
        <dbReference type="PIRSR" id="PIRSR001549-1"/>
    </source>
</evidence>
<keyword evidence="4 11" id="KW-0963">Cytoplasm</keyword>
<dbReference type="PANTHER" id="PTHR43707">
    <property type="entry name" value="HISTIDYL-TRNA SYNTHETASE"/>
    <property type="match status" value="1"/>
</dbReference>
<dbReference type="GO" id="GO:0140096">
    <property type="term" value="F:catalytic activity, acting on a protein"/>
    <property type="evidence" value="ECO:0007669"/>
    <property type="project" value="UniProtKB-ARBA"/>
</dbReference>
<dbReference type="Pfam" id="PF03129">
    <property type="entry name" value="HGTP_anticodon"/>
    <property type="match status" value="1"/>
</dbReference>
<dbReference type="EMBL" id="CP059066">
    <property type="protein sequence ID" value="QSQ10000.1"/>
    <property type="molecule type" value="Genomic_DNA"/>
</dbReference>
<dbReference type="GO" id="GO:0005524">
    <property type="term" value="F:ATP binding"/>
    <property type="evidence" value="ECO:0007669"/>
    <property type="project" value="UniProtKB-UniRule"/>
</dbReference>
<reference evidence="14" key="1">
    <citation type="submission" date="2020-07" db="EMBL/GenBank/DDBJ databases">
        <title>Koleobacter methoxysyntrophicus gen. nov., sp. nov., a novel anaerobic bacterium isolated from deep subsurface oil field and proposal of Koleobacterales ord. nov. in the phylum Firmicutes.</title>
        <authorList>
            <person name="Sakamoto S."/>
            <person name="Tamaki H."/>
        </authorList>
    </citation>
    <scope>NUCLEOTIDE SEQUENCE</scope>
    <source>
        <strain evidence="14">NRmbB1</strain>
    </source>
</reference>
<comment type="subcellular location">
    <subcellularLocation>
        <location evidence="1 11">Cytoplasm</location>
    </subcellularLocation>
</comment>
<evidence type="ECO:0000256" key="5">
    <source>
        <dbReference type="ARBA" id="ARBA00022598"/>
    </source>
</evidence>
<dbReference type="GO" id="GO:0004821">
    <property type="term" value="F:histidine-tRNA ligase activity"/>
    <property type="evidence" value="ECO:0007669"/>
    <property type="project" value="UniProtKB-UniRule"/>
</dbReference>
<evidence type="ECO:0000256" key="11">
    <source>
        <dbReference type="HAMAP-Rule" id="MF_00127"/>
    </source>
</evidence>
<feature type="binding site" evidence="12">
    <location>
        <position position="112"/>
    </location>
    <ligand>
        <name>L-histidine</name>
        <dbReference type="ChEBI" id="CHEBI:57595"/>
    </ligand>
</feature>
<dbReference type="PIRSF" id="PIRSF001549">
    <property type="entry name" value="His-tRNA_synth"/>
    <property type="match status" value="1"/>
</dbReference>
<dbReference type="Proteomes" id="UP000662904">
    <property type="component" value="Chromosome"/>
</dbReference>
<dbReference type="AlphaFoldDB" id="A0A8A0RR17"/>
<dbReference type="PROSITE" id="PS50862">
    <property type="entry name" value="AA_TRNA_LIGASE_II"/>
    <property type="match status" value="1"/>
</dbReference>
<feature type="binding site" evidence="12">
    <location>
        <position position="126"/>
    </location>
    <ligand>
        <name>L-histidine</name>
        <dbReference type="ChEBI" id="CHEBI:57595"/>
    </ligand>
</feature>
<dbReference type="Pfam" id="PF13393">
    <property type="entry name" value="tRNA-synt_His"/>
    <property type="match status" value="1"/>
</dbReference>
<name>A0A8A0RR17_9FIRM</name>
<dbReference type="PANTHER" id="PTHR43707:SF1">
    <property type="entry name" value="HISTIDINE--TRNA LIGASE, MITOCHONDRIAL-RELATED"/>
    <property type="match status" value="1"/>
</dbReference>
<dbReference type="InterPro" id="IPR036621">
    <property type="entry name" value="Anticodon-bd_dom_sf"/>
</dbReference>
<organism evidence="14 15">
    <name type="scientific">Koleobacter methoxysyntrophicus</name>
    <dbReference type="NCBI Taxonomy" id="2751313"/>
    <lineage>
        <taxon>Bacteria</taxon>
        <taxon>Bacillati</taxon>
        <taxon>Bacillota</taxon>
        <taxon>Clostridia</taxon>
        <taxon>Koleobacterales</taxon>
        <taxon>Koleobacteraceae</taxon>
        <taxon>Koleobacter</taxon>
    </lineage>
</organism>
<dbReference type="InterPro" id="IPR041715">
    <property type="entry name" value="HisRS-like_core"/>
</dbReference>
<evidence type="ECO:0000256" key="10">
    <source>
        <dbReference type="ARBA" id="ARBA00047639"/>
    </source>
</evidence>
<feature type="domain" description="Aminoacyl-transfer RNA synthetases class-II family profile" evidence="13">
    <location>
        <begin position="1"/>
        <end position="324"/>
    </location>
</feature>
<evidence type="ECO:0000313" key="14">
    <source>
        <dbReference type="EMBL" id="QSQ10000.1"/>
    </source>
</evidence>
<feature type="binding site" evidence="12">
    <location>
        <begin position="81"/>
        <end position="83"/>
    </location>
    <ligand>
        <name>L-histidine</name>
        <dbReference type="ChEBI" id="CHEBI:57595"/>
    </ligand>
</feature>
<feature type="binding site" evidence="12">
    <location>
        <begin position="261"/>
        <end position="262"/>
    </location>
    <ligand>
        <name>L-histidine</name>
        <dbReference type="ChEBI" id="CHEBI:57595"/>
    </ligand>
</feature>
<evidence type="ECO:0000313" key="15">
    <source>
        <dbReference type="Proteomes" id="UP000662904"/>
    </source>
</evidence>